<evidence type="ECO:0000256" key="1">
    <source>
        <dbReference type="SAM" id="SignalP"/>
    </source>
</evidence>
<feature type="chain" id="PRO_5020336832" description="Secreted protein" evidence="1">
    <location>
        <begin position="28"/>
        <end position="112"/>
    </location>
</feature>
<organism evidence="2">
    <name type="scientific">Populus alba</name>
    <name type="common">White poplar</name>
    <dbReference type="NCBI Taxonomy" id="43335"/>
    <lineage>
        <taxon>Eukaryota</taxon>
        <taxon>Viridiplantae</taxon>
        <taxon>Streptophyta</taxon>
        <taxon>Embryophyta</taxon>
        <taxon>Tracheophyta</taxon>
        <taxon>Spermatophyta</taxon>
        <taxon>Magnoliopsida</taxon>
        <taxon>eudicotyledons</taxon>
        <taxon>Gunneridae</taxon>
        <taxon>Pentapetalae</taxon>
        <taxon>rosids</taxon>
        <taxon>fabids</taxon>
        <taxon>Malpighiales</taxon>
        <taxon>Salicaceae</taxon>
        <taxon>Saliceae</taxon>
        <taxon>Populus</taxon>
    </lineage>
</organism>
<dbReference type="EMBL" id="RCHU01000799">
    <property type="protein sequence ID" value="TKR91161.1"/>
    <property type="molecule type" value="Genomic_DNA"/>
</dbReference>
<keyword evidence="1" id="KW-0732">Signal</keyword>
<accession>A0A4U5P628</accession>
<gene>
    <name evidence="2" type="ORF">D5086_0000226720</name>
</gene>
<proteinExistence type="predicted"/>
<evidence type="ECO:0008006" key="3">
    <source>
        <dbReference type="Google" id="ProtNLM"/>
    </source>
</evidence>
<reference evidence="2" key="1">
    <citation type="submission" date="2018-10" db="EMBL/GenBank/DDBJ databases">
        <title>Population genomic analysis revealed the cold adaptation of white poplar.</title>
        <authorList>
            <person name="Liu Y.-J."/>
        </authorList>
    </citation>
    <scope>NUCLEOTIDE SEQUENCE [LARGE SCALE GENOMIC DNA]</scope>
    <source>
        <strain evidence="2">PAL-ZL1</strain>
    </source>
</reference>
<feature type="signal peptide" evidence="1">
    <location>
        <begin position="1"/>
        <end position="27"/>
    </location>
</feature>
<protein>
    <recommendedName>
        <fullName evidence="3">Secreted protein</fullName>
    </recommendedName>
</protein>
<dbReference type="AlphaFoldDB" id="A0A4U5P628"/>
<sequence length="112" mass="12247">METVLSLFTNLILQLLAFNASSSSVLACKYVDSTRFSVLSCMMQCEHFDSLSQGLIAEVILDDAIVRLKPDFFLSGGGENTNPNRFYKNDERSNTARVLAVSMEPGGEGSQS</sequence>
<name>A0A4U5P628_POPAL</name>
<evidence type="ECO:0000313" key="2">
    <source>
        <dbReference type="EMBL" id="TKR91161.1"/>
    </source>
</evidence>
<comment type="caution">
    <text evidence="2">The sequence shown here is derived from an EMBL/GenBank/DDBJ whole genome shotgun (WGS) entry which is preliminary data.</text>
</comment>